<reference evidence="5" key="1">
    <citation type="journal article" date="2009" name="Genome Res.">
        <title>Comparative genomic analyses of the human fungal pathogens Coccidioides and their relatives.</title>
        <authorList>
            <person name="Sharpton T.J."/>
            <person name="Stajich J.E."/>
            <person name="Rounsley S.D."/>
            <person name="Gardner M.J."/>
            <person name="Wortman J.R."/>
            <person name="Jordar V.S."/>
            <person name="Maiti R."/>
            <person name="Kodira C.D."/>
            <person name="Neafsey D.E."/>
            <person name="Zeng Q."/>
            <person name="Hung C.-Y."/>
            <person name="McMahan C."/>
            <person name="Muszewska A."/>
            <person name="Grynberg M."/>
            <person name="Mandel M.A."/>
            <person name="Kellner E.M."/>
            <person name="Barker B.M."/>
            <person name="Galgiani J.N."/>
            <person name="Orbach M.J."/>
            <person name="Kirkland T.N."/>
            <person name="Cole G.T."/>
            <person name="Henn M.R."/>
            <person name="Birren B.W."/>
            <person name="Taylor J.W."/>
        </authorList>
    </citation>
    <scope>NUCLEOTIDE SEQUENCE [LARGE SCALE GENOMIC DNA]</scope>
    <source>
        <strain evidence="5">UAMH 1704</strain>
    </source>
</reference>
<evidence type="ECO:0000313" key="5">
    <source>
        <dbReference type="Proteomes" id="UP000002058"/>
    </source>
</evidence>
<dbReference type="AlphaFoldDB" id="C4JRI5"/>
<dbReference type="STRING" id="336963.C4JRI5"/>
<feature type="region of interest" description="Disordered" evidence="3">
    <location>
        <begin position="601"/>
        <end position="647"/>
    </location>
</feature>
<dbReference type="OMA" id="HAYIACE"/>
<feature type="region of interest" description="Disordered" evidence="3">
    <location>
        <begin position="514"/>
        <end position="571"/>
    </location>
</feature>
<dbReference type="OrthoDB" id="295029at2759"/>
<dbReference type="VEuPathDB" id="FungiDB:UREG_05074"/>
<protein>
    <recommendedName>
        <fullName evidence="6">Extragenic suppressor of kinetochore protein 1</fullName>
    </recommendedName>
</protein>
<dbReference type="GO" id="GO:0019888">
    <property type="term" value="F:protein phosphatase regulator activity"/>
    <property type="evidence" value="ECO:0007669"/>
    <property type="project" value="TreeGrafter"/>
</dbReference>
<organism evidence="4 5">
    <name type="scientific">Uncinocarpus reesii (strain UAMH 1704)</name>
    <dbReference type="NCBI Taxonomy" id="336963"/>
    <lineage>
        <taxon>Eukaryota</taxon>
        <taxon>Fungi</taxon>
        <taxon>Dikarya</taxon>
        <taxon>Ascomycota</taxon>
        <taxon>Pezizomycotina</taxon>
        <taxon>Eurotiomycetes</taxon>
        <taxon>Eurotiomycetidae</taxon>
        <taxon>Onygenales</taxon>
        <taxon>Onygenaceae</taxon>
        <taxon>Uncinocarpus</taxon>
    </lineage>
</organism>
<feature type="region of interest" description="Disordered" evidence="3">
    <location>
        <begin position="464"/>
        <end position="502"/>
    </location>
</feature>
<feature type="compositionally biased region" description="Acidic residues" evidence="3">
    <location>
        <begin position="899"/>
        <end position="910"/>
    </location>
</feature>
<evidence type="ECO:0000256" key="2">
    <source>
        <dbReference type="ARBA" id="ARBA00023306"/>
    </source>
</evidence>
<dbReference type="KEGG" id="ure:UREG_05074"/>
<dbReference type="PANTHER" id="PTHR12634">
    <property type="entry name" value="SIT4 YEAST -ASSOCIATING PROTEIN-RELATED"/>
    <property type="match status" value="1"/>
</dbReference>
<evidence type="ECO:0000256" key="3">
    <source>
        <dbReference type="SAM" id="MobiDB-lite"/>
    </source>
</evidence>
<dbReference type="InParanoid" id="C4JRI5"/>
<evidence type="ECO:0008006" key="6">
    <source>
        <dbReference type="Google" id="ProtNLM"/>
    </source>
</evidence>
<dbReference type="GO" id="GO:0005829">
    <property type="term" value="C:cytosol"/>
    <property type="evidence" value="ECO:0007669"/>
    <property type="project" value="TreeGrafter"/>
</dbReference>
<evidence type="ECO:0000256" key="1">
    <source>
        <dbReference type="ARBA" id="ARBA00006180"/>
    </source>
</evidence>
<dbReference type="GO" id="GO:0019903">
    <property type="term" value="F:protein phosphatase binding"/>
    <property type="evidence" value="ECO:0007669"/>
    <property type="project" value="InterPro"/>
</dbReference>
<dbReference type="eggNOG" id="KOG2073">
    <property type="taxonomic scope" value="Eukaryota"/>
</dbReference>
<evidence type="ECO:0000313" key="4">
    <source>
        <dbReference type="EMBL" id="EEP80232.1"/>
    </source>
</evidence>
<name>C4JRI5_UNCRE</name>
<sequence length="942" mass="103342">MFWRYGGYANISPINTLLDRPDVTLEEVLDESELLHEMKQHNSKLTEFIREDHVLKRMLEYIVSPSLLVDDDEGEEPEGDGRGPDNGKTSGNAVSVHEGSKYKAVARRRSDSLGPDQDLEELENAEKARLKYAYISSEILSAPSWSIIEAMMQYEECLRNFWGFLRGKAPLDSLQSSYFYKVNEVLLDQKTPEMLSFVMSLDGIIETMLRHVDNPSVMDLLLKIISLDKPENGLVVTEWLYSSGFMPAIISCISTEHSASTQSSAGDFIKALITISANAAQNEQPCIGPNSLTRHLVSEPCLRKLISIMLQGGNPLTVAVGVIVDIIRKNNPDYDPEPPEGRDARPSNHDPIYLGTLLHLFADHVPDFMELILSPKKTVSEDGIHKIIERGHLSTAWGSKVEPLGFDRFKTCELMAELLHCSNMGLHNETGSHEYMQMRNNERERLRNQGGFFRQDEDSGFTYADNTNEFGVGASPSALGSGSPDEIRRMDSSNTGEDDGFEDVGSASVLLEAKNIPEDTKEEDGAFTHVPKLGVREDLVDEPLTPPRSETVKPESPSSAKGPISPTSSGLTEKVRAFSIEPSGQGLSEQITDKGVENKVGDTSHHQAQFSQPNHPPTPSSSSLAQAGSVQSTSPTPTENAEGDSEDSILSAEQLLSATEMENFNQYIQKDPDGRPVVGDYLKIMFYKHRVLPTILSFFFRFPWNNFLHNVVYDVIQQALNGSMEQGFNQVLVVDLFENAHIPAQIVKGQRENDEAEAANKTRLGYMGHLTLVSEEVVKFTERLGPESLPKAIMKTVLHPDWVNFVEDTLAETRERDNAILGGVKPDMSMGHRQAVLNAIGGGQGLGTSSALSNAGLNGGIPSSGFDGLNFSNQGTVSGGVLGYGAGTASLFSSFGSSSDDEDEEMEDSEDMHRGFQSADINGMDSENVGATAFEDVDMSDQ</sequence>
<keyword evidence="5" id="KW-1185">Reference proteome</keyword>
<feature type="compositionally biased region" description="Polar residues" evidence="3">
    <location>
        <begin position="620"/>
        <end position="639"/>
    </location>
</feature>
<accession>C4JRI5</accession>
<comment type="similarity">
    <text evidence="1">Belongs to the SAPS family.</text>
</comment>
<keyword evidence="2" id="KW-0131">Cell cycle</keyword>
<feature type="region of interest" description="Disordered" evidence="3">
    <location>
        <begin position="895"/>
        <end position="942"/>
    </location>
</feature>
<gene>
    <name evidence="4" type="ORF">UREG_05074</name>
</gene>
<dbReference type="GeneID" id="8443384"/>
<dbReference type="Pfam" id="PF04499">
    <property type="entry name" value="SAPS"/>
    <property type="match status" value="1"/>
</dbReference>
<dbReference type="RefSeq" id="XP_002584385.1">
    <property type="nucleotide sequence ID" value="XM_002584339.1"/>
</dbReference>
<dbReference type="EMBL" id="CH476617">
    <property type="protein sequence ID" value="EEP80232.1"/>
    <property type="molecule type" value="Genomic_DNA"/>
</dbReference>
<dbReference type="Proteomes" id="UP000002058">
    <property type="component" value="Unassembled WGS sequence"/>
</dbReference>
<proteinExistence type="inferred from homology"/>
<feature type="region of interest" description="Disordered" evidence="3">
    <location>
        <begin position="69"/>
        <end position="94"/>
    </location>
</feature>
<feature type="compositionally biased region" description="Low complexity" evidence="3">
    <location>
        <begin position="471"/>
        <end position="484"/>
    </location>
</feature>
<dbReference type="HOGENOM" id="CLU_003676_1_1_1"/>
<dbReference type="InterPro" id="IPR007587">
    <property type="entry name" value="SAPS"/>
</dbReference>
<dbReference type="FunCoup" id="C4JRI5">
    <property type="interactions" value="920"/>
</dbReference>
<dbReference type="GO" id="GO:0005634">
    <property type="term" value="C:nucleus"/>
    <property type="evidence" value="ECO:0007669"/>
    <property type="project" value="TreeGrafter"/>
</dbReference>
<feature type="compositionally biased region" description="Basic and acidic residues" evidence="3">
    <location>
        <begin position="515"/>
        <end position="526"/>
    </location>
</feature>
<dbReference type="PANTHER" id="PTHR12634:SF8">
    <property type="entry name" value="FIERY MOUNTAIN, ISOFORM D"/>
    <property type="match status" value="1"/>
</dbReference>
<feature type="compositionally biased region" description="Acidic residues" evidence="3">
    <location>
        <begin position="69"/>
        <end position="78"/>
    </location>
</feature>